<reference evidence="2 3" key="1">
    <citation type="submission" date="2016-07" db="EMBL/GenBank/DDBJ databases">
        <title>Pervasive Adenine N6-methylation of Active Genes in Fungi.</title>
        <authorList>
            <consortium name="DOE Joint Genome Institute"/>
            <person name="Mondo S.J."/>
            <person name="Dannebaum R.O."/>
            <person name="Kuo R.C."/>
            <person name="Labutti K."/>
            <person name="Haridas S."/>
            <person name="Kuo A."/>
            <person name="Salamov A."/>
            <person name="Ahrendt S.R."/>
            <person name="Lipzen A."/>
            <person name="Sullivan W."/>
            <person name="Andreopoulos W.B."/>
            <person name="Clum A."/>
            <person name="Lindquist E."/>
            <person name="Daum C."/>
            <person name="Ramamoorthy G.K."/>
            <person name="Gryganskyi A."/>
            <person name="Culley D."/>
            <person name="Magnuson J.K."/>
            <person name="James T.Y."/>
            <person name="O'Malley M.A."/>
            <person name="Stajich J.E."/>
            <person name="Spatafora J.W."/>
            <person name="Visel A."/>
            <person name="Grigoriev I.V."/>
        </authorList>
    </citation>
    <scope>NUCLEOTIDE SEQUENCE [LARGE SCALE GENOMIC DNA]</scope>
    <source>
        <strain evidence="2 3">PL171</strain>
    </source>
</reference>
<keyword evidence="3" id="KW-1185">Reference proteome</keyword>
<evidence type="ECO:0000313" key="2">
    <source>
        <dbReference type="EMBL" id="ORZ35439.1"/>
    </source>
</evidence>
<dbReference type="EMBL" id="MCFL01000022">
    <property type="protein sequence ID" value="ORZ35439.1"/>
    <property type="molecule type" value="Genomic_DNA"/>
</dbReference>
<accession>A0A1Y2HLJ6</accession>
<feature type="region of interest" description="Disordered" evidence="1">
    <location>
        <begin position="1"/>
        <end position="23"/>
    </location>
</feature>
<protein>
    <submittedName>
        <fullName evidence="2">Uncharacterized protein</fullName>
    </submittedName>
</protein>
<evidence type="ECO:0000256" key="1">
    <source>
        <dbReference type="SAM" id="MobiDB-lite"/>
    </source>
</evidence>
<feature type="region of interest" description="Disordered" evidence="1">
    <location>
        <begin position="255"/>
        <end position="274"/>
    </location>
</feature>
<feature type="compositionally biased region" description="Basic and acidic residues" evidence="1">
    <location>
        <begin position="88"/>
        <end position="100"/>
    </location>
</feature>
<proteinExistence type="predicted"/>
<dbReference type="Proteomes" id="UP000193411">
    <property type="component" value="Unassembled WGS sequence"/>
</dbReference>
<name>A0A1Y2HLJ6_9FUNG</name>
<feature type="region of interest" description="Disordered" evidence="1">
    <location>
        <begin position="88"/>
        <end position="133"/>
    </location>
</feature>
<dbReference type="AlphaFoldDB" id="A0A1Y2HLJ6"/>
<evidence type="ECO:0000313" key="3">
    <source>
        <dbReference type="Proteomes" id="UP000193411"/>
    </source>
</evidence>
<feature type="compositionally biased region" description="Low complexity" evidence="1">
    <location>
        <begin position="11"/>
        <end position="23"/>
    </location>
</feature>
<feature type="compositionally biased region" description="Polar residues" evidence="1">
    <location>
        <begin position="1"/>
        <end position="10"/>
    </location>
</feature>
<organism evidence="2 3">
    <name type="scientific">Catenaria anguillulae PL171</name>
    <dbReference type="NCBI Taxonomy" id="765915"/>
    <lineage>
        <taxon>Eukaryota</taxon>
        <taxon>Fungi</taxon>
        <taxon>Fungi incertae sedis</taxon>
        <taxon>Blastocladiomycota</taxon>
        <taxon>Blastocladiomycetes</taxon>
        <taxon>Blastocladiales</taxon>
        <taxon>Catenariaceae</taxon>
        <taxon>Catenaria</taxon>
    </lineage>
</organism>
<comment type="caution">
    <text evidence="2">The sequence shown here is derived from an EMBL/GenBank/DDBJ whole genome shotgun (WGS) entry which is preliminary data.</text>
</comment>
<gene>
    <name evidence="2" type="ORF">BCR44DRAFT_1434227</name>
</gene>
<sequence length="274" mass="27132">MASVPHTTPTRGAVRGALAAAPAKPPRVVIPCDDRIPTGVLAAIGNAMFATCSRDVAGQRAGVAVAAGGQGQGAGVAVDQDLRLEERSANGDIVGDDKQQAGDGGVSDDKEPAHDGGASEVSEDSSASQEEVASPIEQVVAITSEPVAAAAAATTTTSGLVAAEPVAAEPVAATGEVVDAATEPNDPEPSAPVPATPTGLPTIGIATVAAHSAVAHDDVVVPPRSLMIIPLEPATPTSTPLDSYTEPMFRVFNAAASHPGGHPGLPSRTPLTLP</sequence>